<feature type="region of interest" description="Disordered" evidence="24">
    <location>
        <begin position="296"/>
        <end position="411"/>
    </location>
</feature>
<dbReference type="OMA" id="LGQCEHV"/>
<comment type="subcellular location">
    <subcellularLocation>
        <location evidence="2">Nucleus</location>
    </subcellularLocation>
</comment>
<feature type="repeat" description="ANK" evidence="22">
    <location>
        <begin position="438"/>
        <end position="470"/>
    </location>
</feature>
<dbReference type="CDD" id="cd16496">
    <property type="entry name" value="RING-HC_BARD1"/>
    <property type="match status" value="1"/>
</dbReference>
<evidence type="ECO:0000256" key="10">
    <source>
        <dbReference type="ARBA" id="ARBA00022763"/>
    </source>
</evidence>
<feature type="repeat" description="ANK" evidence="22">
    <location>
        <begin position="471"/>
        <end position="503"/>
    </location>
</feature>
<keyword evidence="11 23" id="KW-0863">Zinc-finger</keyword>
<evidence type="ECO:0000256" key="5">
    <source>
        <dbReference type="ARBA" id="ARBA00022499"/>
    </source>
</evidence>
<proteinExistence type="predicted"/>
<keyword evidence="12" id="KW-0833">Ubl conjugation pathway</keyword>
<dbReference type="EC" id="2.3.2.27" evidence="4"/>
<dbReference type="InterPro" id="IPR013083">
    <property type="entry name" value="Znf_RING/FYVE/PHD"/>
</dbReference>
<dbReference type="InterPro" id="IPR036770">
    <property type="entry name" value="Ankyrin_rpt-contain_sf"/>
</dbReference>
<dbReference type="SMART" id="SM00248">
    <property type="entry name" value="ANK"/>
    <property type="match status" value="3"/>
</dbReference>
<dbReference type="GO" id="GO:0043066">
    <property type="term" value="P:negative regulation of apoptotic process"/>
    <property type="evidence" value="ECO:0007669"/>
    <property type="project" value="Ensembl"/>
</dbReference>
<dbReference type="GO" id="GO:0046982">
    <property type="term" value="F:protein heterodimerization activity"/>
    <property type="evidence" value="ECO:0007669"/>
    <property type="project" value="Ensembl"/>
</dbReference>
<keyword evidence="5" id="KW-1017">Isopeptide bond</keyword>
<evidence type="ECO:0000313" key="28">
    <source>
        <dbReference type="Proteomes" id="UP000002279"/>
    </source>
</evidence>
<evidence type="ECO:0000256" key="3">
    <source>
        <dbReference type="ARBA" id="ARBA00004906"/>
    </source>
</evidence>
<feature type="region of interest" description="Disordered" evidence="24">
    <location>
        <begin position="180"/>
        <end position="201"/>
    </location>
</feature>
<comment type="function">
    <text evidence="18">E3 ubiquitin-protein ligase. The BRCA1-BARD1 heterodimer specifically mediates the formation of 'Lys-6'-linked polyubiquitin chains and coordinates a diverse range of cellular pathways such as DNA damage repair, ubiquitination and transcriptional regulation to maintain genomic stability. Plays a central role in the control of the cell cycle in response to DNA damage. Acts by mediating ubiquitin E3 ligase activity that is required for its tumor suppressor function. Also forms a heterodimer with CSTF1/CSTF-50 to modulate mRNA processing and RNAP II stability by inhibiting pre-mRNA 3' cleavage.</text>
</comment>
<keyword evidence="8" id="KW-0479">Metal-binding</keyword>
<feature type="domain" description="RING-type" evidence="25">
    <location>
        <begin position="37"/>
        <end position="74"/>
    </location>
</feature>
<feature type="region of interest" description="Disordered" evidence="24">
    <location>
        <begin position="108"/>
        <end position="130"/>
    </location>
</feature>
<evidence type="ECO:0000256" key="23">
    <source>
        <dbReference type="PROSITE-ProRule" id="PRU00175"/>
    </source>
</evidence>
<dbReference type="Gene3D" id="3.30.40.10">
    <property type="entry name" value="Zinc/RING finger domain, C3HC4 (zinc finger)"/>
    <property type="match status" value="1"/>
</dbReference>
<keyword evidence="17" id="KW-0539">Nucleus</keyword>
<dbReference type="PROSITE" id="PS50088">
    <property type="entry name" value="ANK_REPEAT"/>
    <property type="match status" value="3"/>
</dbReference>
<dbReference type="SUPFAM" id="SSF52113">
    <property type="entry name" value="BRCT domain"/>
    <property type="match status" value="2"/>
</dbReference>
<keyword evidence="7" id="KW-0808">Transferase</keyword>
<evidence type="ECO:0000256" key="8">
    <source>
        <dbReference type="ARBA" id="ARBA00022723"/>
    </source>
</evidence>
<dbReference type="CDD" id="cd17720">
    <property type="entry name" value="BRCT_Bard1_rpt2"/>
    <property type="match status" value="1"/>
</dbReference>
<organism evidence="27 28">
    <name type="scientific">Ornithorhynchus anatinus</name>
    <name type="common">Duckbill platypus</name>
    <dbReference type="NCBI Taxonomy" id="9258"/>
    <lineage>
        <taxon>Eukaryota</taxon>
        <taxon>Metazoa</taxon>
        <taxon>Chordata</taxon>
        <taxon>Craniata</taxon>
        <taxon>Vertebrata</taxon>
        <taxon>Euteleostomi</taxon>
        <taxon>Mammalia</taxon>
        <taxon>Monotremata</taxon>
        <taxon>Ornithorhynchidae</taxon>
        <taxon>Ornithorhynchus</taxon>
    </lineage>
</organism>
<dbReference type="GO" id="GO:0006281">
    <property type="term" value="P:DNA repair"/>
    <property type="evidence" value="ECO:0007669"/>
    <property type="project" value="UniProtKB-KW"/>
</dbReference>
<gene>
    <name evidence="27" type="primary">BARD1</name>
</gene>
<keyword evidence="9" id="KW-0677">Repeat</keyword>
<evidence type="ECO:0000256" key="13">
    <source>
        <dbReference type="ARBA" id="ARBA00022833"/>
    </source>
</evidence>
<reference evidence="27" key="3">
    <citation type="submission" date="2025-09" db="UniProtKB">
        <authorList>
            <consortium name="Ensembl"/>
        </authorList>
    </citation>
    <scope>IDENTIFICATION</scope>
    <source>
        <strain evidence="27">Glennie</strain>
    </source>
</reference>
<dbReference type="GO" id="GO:0061630">
    <property type="term" value="F:ubiquitin protein ligase activity"/>
    <property type="evidence" value="ECO:0007669"/>
    <property type="project" value="UniProtKB-EC"/>
</dbReference>
<keyword evidence="6" id="KW-0597">Phosphoprotein</keyword>
<evidence type="ECO:0000256" key="19">
    <source>
        <dbReference type="ARBA" id="ARBA00063650"/>
    </source>
</evidence>
<evidence type="ECO:0000259" key="25">
    <source>
        <dbReference type="PROSITE" id="PS50089"/>
    </source>
</evidence>
<dbReference type="AlphaFoldDB" id="A0A6I8PAG1"/>
<dbReference type="GO" id="GO:0085020">
    <property type="term" value="P:protein K6-linked ubiquitination"/>
    <property type="evidence" value="ECO:0000318"/>
    <property type="project" value="GO_Central"/>
</dbReference>
<evidence type="ECO:0000256" key="1">
    <source>
        <dbReference type="ARBA" id="ARBA00000900"/>
    </source>
</evidence>
<dbReference type="GO" id="GO:0036464">
    <property type="term" value="C:cytoplasmic ribonucleoprotein granule"/>
    <property type="evidence" value="ECO:0007669"/>
    <property type="project" value="Ensembl"/>
</dbReference>
<dbReference type="CDD" id="cd17734">
    <property type="entry name" value="BRCT_Bard1_rpt1"/>
    <property type="match status" value="1"/>
</dbReference>
<evidence type="ECO:0000256" key="12">
    <source>
        <dbReference type="ARBA" id="ARBA00022786"/>
    </source>
</evidence>
<evidence type="ECO:0000313" key="27">
    <source>
        <dbReference type="Ensembl" id="ENSOANP00000049744.1"/>
    </source>
</evidence>
<dbReference type="GO" id="GO:0031436">
    <property type="term" value="C:BRCA1-BARD1 complex"/>
    <property type="evidence" value="ECO:0000318"/>
    <property type="project" value="GO_Central"/>
</dbReference>
<dbReference type="Pfam" id="PF16589">
    <property type="entry name" value="BRCT_2"/>
    <property type="match status" value="1"/>
</dbReference>
<evidence type="ECO:0000256" key="6">
    <source>
        <dbReference type="ARBA" id="ARBA00022553"/>
    </source>
</evidence>
<dbReference type="PANTHER" id="PTHR24171:SF8">
    <property type="entry name" value="BRCA1-ASSOCIATED RING DOMAIN PROTEIN 1"/>
    <property type="match status" value="1"/>
</dbReference>
<dbReference type="PROSITE" id="PS00518">
    <property type="entry name" value="ZF_RING_1"/>
    <property type="match status" value="1"/>
</dbReference>
<dbReference type="PROSITE" id="PS50297">
    <property type="entry name" value="ANK_REP_REGION"/>
    <property type="match status" value="3"/>
</dbReference>
<dbReference type="GO" id="GO:0046826">
    <property type="term" value="P:negative regulation of protein export from nucleus"/>
    <property type="evidence" value="ECO:0007669"/>
    <property type="project" value="Ensembl"/>
</dbReference>
<feature type="compositionally biased region" description="Low complexity" evidence="24">
    <location>
        <begin position="395"/>
        <end position="411"/>
    </location>
</feature>
<dbReference type="GO" id="GO:0070531">
    <property type="term" value="C:BRCA1-A complex"/>
    <property type="evidence" value="ECO:0000318"/>
    <property type="project" value="GO_Central"/>
</dbReference>
<dbReference type="GO" id="GO:0043065">
    <property type="term" value="P:positive regulation of apoptotic process"/>
    <property type="evidence" value="ECO:0007669"/>
    <property type="project" value="Ensembl"/>
</dbReference>
<keyword evidence="16" id="KW-0234">DNA repair</keyword>
<comment type="subunit">
    <text evidence="19">Homo- and heterodimer. Heterodimer (RING-type zinc finger) with BRCA1. Heterodimer (via ANK repeats and BRCT domains) with CSTF1/CSTF-50. Component of the BRCA1-A complex, at least composed of the BRCA1, BARD1, UIMC1/RAP80, ABRAXAS1, BRCC3/BRCC36, BABAM2 and BABAM1/NBA1. Interacts with UBXN1.</text>
</comment>
<dbReference type="PROSITE" id="PS50089">
    <property type="entry name" value="ZF_RING_2"/>
    <property type="match status" value="1"/>
</dbReference>
<evidence type="ECO:0000256" key="2">
    <source>
        <dbReference type="ARBA" id="ARBA00004123"/>
    </source>
</evidence>
<reference evidence="27 28" key="1">
    <citation type="journal article" date="2008" name="Nature">
        <title>Genome analysis of the platypus reveals unique signatures of evolution.</title>
        <authorList>
            <person name="Warren W.C."/>
            <person name="Hillier L.W."/>
            <person name="Marshall Graves J.A."/>
            <person name="Birney E."/>
            <person name="Ponting C.P."/>
            <person name="Grutzner F."/>
            <person name="Belov K."/>
            <person name="Miller W."/>
            <person name="Clarke L."/>
            <person name="Chinwalla A.T."/>
            <person name="Yang S.P."/>
            <person name="Heger A."/>
            <person name="Locke D.P."/>
            <person name="Miethke P."/>
            <person name="Waters P.D."/>
            <person name="Veyrunes F."/>
            <person name="Fulton L."/>
            <person name="Fulton B."/>
            <person name="Graves T."/>
            <person name="Wallis J."/>
            <person name="Puente X.S."/>
            <person name="Lopez-Otin C."/>
            <person name="Ordonez G.R."/>
            <person name="Eichler E.E."/>
            <person name="Chen L."/>
            <person name="Cheng Z."/>
            <person name="Deakin J.E."/>
            <person name="Alsop A."/>
            <person name="Thompson K."/>
            <person name="Kirby P."/>
            <person name="Papenfuss A.T."/>
            <person name="Wakefield M.J."/>
            <person name="Olender T."/>
            <person name="Lancet D."/>
            <person name="Huttley G.A."/>
            <person name="Smit A.F."/>
            <person name="Pask A."/>
            <person name="Temple-Smith P."/>
            <person name="Batzer M.A."/>
            <person name="Walker J.A."/>
            <person name="Konkel M.K."/>
            <person name="Harris R.S."/>
            <person name="Whittington C.M."/>
            <person name="Wong E.S."/>
            <person name="Gemmell N.J."/>
            <person name="Buschiazzo E."/>
            <person name="Vargas Jentzsch I.M."/>
            <person name="Merkel A."/>
            <person name="Schmitz J."/>
            <person name="Zemann A."/>
            <person name="Churakov G."/>
            <person name="Kriegs J.O."/>
            <person name="Brosius J."/>
            <person name="Murchison E.P."/>
            <person name="Sachidanandam R."/>
            <person name="Smith C."/>
            <person name="Hannon G.J."/>
            <person name="Tsend-Ayush E."/>
            <person name="McMillan D."/>
            <person name="Attenborough R."/>
            <person name="Rens W."/>
            <person name="Ferguson-Smith M."/>
            <person name="Lefevre C.M."/>
            <person name="Sharp J.A."/>
            <person name="Nicholas K.R."/>
            <person name="Ray D.A."/>
            <person name="Kube M."/>
            <person name="Reinhardt R."/>
            <person name="Pringle T.H."/>
            <person name="Taylor J."/>
            <person name="Jones R.C."/>
            <person name="Nixon B."/>
            <person name="Dacheux J.L."/>
            <person name="Niwa H."/>
            <person name="Sekita Y."/>
            <person name="Huang X."/>
            <person name="Stark A."/>
            <person name="Kheradpour P."/>
            <person name="Kellis M."/>
            <person name="Flicek P."/>
            <person name="Chen Y."/>
            <person name="Webber C."/>
            <person name="Hardison R."/>
            <person name="Nelson J."/>
            <person name="Hallsworth-Pepin K."/>
            <person name="Delehaunty K."/>
            <person name="Markovic C."/>
            <person name="Minx P."/>
            <person name="Feng Y."/>
            <person name="Kremitzki C."/>
            <person name="Mitreva M."/>
            <person name="Glasscock J."/>
            <person name="Wylie T."/>
            <person name="Wohldmann P."/>
            <person name="Thiru P."/>
            <person name="Nhan M.N."/>
            <person name="Pohl C.S."/>
            <person name="Smith S.M."/>
            <person name="Hou S."/>
            <person name="Nefedov M."/>
            <person name="de Jong P.J."/>
            <person name="Renfree M.B."/>
            <person name="Mardis E.R."/>
            <person name="Wilson R.K."/>
        </authorList>
    </citation>
    <scope>NUCLEOTIDE SEQUENCE [LARGE SCALE GENOMIC DNA]</scope>
    <source>
        <strain evidence="27 28">Glennie</strain>
    </source>
</reference>
<dbReference type="PROSITE" id="PS50172">
    <property type="entry name" value="BRCT"/>
    <property type="match status" value="2"/>
</dbReference>
<evidence type="ECO:0000256" key="21">
    <source>
        <dbReference type="ARBA" id="ARBA00079537"/>
    </source>
</evidence>
<evidence type="ECO:0000256" key="14">
    <source>
        <dbReference type="ARBA" id="ARBA00022843"/>
    </source>
</evidence>
<accession>A0A6I8PAG1</accession>
<evidence type="ECO:0000256" key="22">
    <source>
        <dbReference type="PROSITE-ProRule" id="PRU00023"/>
    </source>
</evidence>
<dbReference type="SMART" id="SM00292">
    <property type="entry name" value="BRCT"/>
    <property type="match status" value="2"/>
</dbReference>
<keyword evidence="15 22" id="KW-0040">ANK repeat</keyword>
<keyword evidence="10" id="KW-0227">DNA damage</keyword>
<evidence type="ECO:0000256" key="17">
    <source>
        <dbReference type="ARBA" id="ARBA00023242"/>
    </source>
</evidence>
<dbReference type="FunCoup" id="A0A6I8PAG1">
    <property type="interactions" value="993"/>
</dbReference>
<dbReference type="Proteomes" id="UP000002279">
    <property type="component" value="Chromosome 7"/>
</dbReference>
<feature type="compositionally biased region" description="Low complexity" evidence="24">
    <location>
        <begin position="562"/>
        <end position="574"/>
    </location>
</feature>
<dbReference type="GO" id="GO:0070532">
    <property type="term" value="C:BRCA1-B complex"/>
    <property type="evidence" value="ECO:0007669"/>
    <property type="project" value="Ensembl"/>
</dbReference>
<dbReference type="Gene3D" id="1.25.40.20">
    <property type="entry name" value="Ankyrin repeat-containing domain"/>
    <property type="match status" value="1"/>
</dbReference>
<evidence type="ECO:0000256" key="7">
    <source>
        <dbReference type="ARBA" id="ARBA00022679"/>
    </source>
</evidence>
<sequence>MAAGSAPGPGPGPGSGGGGGWAHTRTALRRLESRLACSRCHKILREPVCLGGCEHIFCSACVVDCIGAECPVCHTPTWIQDVQINRQLANTIQLFSKLQSLLNNIEPAEENTSGPRSPEQEEGTKKKSIKMWFSPRSKKVRYVLNKTSVPKQPQPSLSVGRVDKDTADSYEFICSPPLKTSSKKVTKRTPRSKKKQEKKSLAEVNEAWTLEMNNSKEGNETMQETQEEFKEKTVSFCSPPFVICSPELSHNVEALGAVTEADTIESGSEVALPLLDVEMDPSEQYRRKEIMSPVEKLDNSCMSEDSLPQRNEITPGKRERQLHSSVTTPIPKRLKKNKQNPDRDSFSQDVCAENLPSRVPKTKVHSSSPPPPQLATGDLSPKSRIDSVLSEFSGSPLSRTPCSPSPSSFTSCHPSIGSSPYGIKMSPNSITNVKRNHKGETLLHIASIKGDISSVENLLENGTDPNVKDHAGWTPLHEACNHGHKKVVELLLQHNALVNTTGYQNDSPLHDAVKNGHVSIVKLLLTHGASRDVVNIFGRRPVDYAETENMKSVLQLPKQNESSSTSKSSTVSPSQRKNYPLVLMGSGLTSSQQELLNDLAVILKAKRCVEFNSSVSHIIVPGDTVQRTIKCMLGILSGCWILKFEWVKACLESRICEQEESFEISDGPQRSRLNREQLLPKLFDGCYFYFLGTFHHPPKENLIELVRAAGGQILNRQPKPDSDVTQTINTVAYHAEPNSDQQFCTQYIIYDVFSKYRPEKIRQGKVWTATSSWFLDCLLSFQLLPVPN</sequence>
<dbReference type="FunFam" id="1.25.40.20:FF:000032">
    <property type="entry name" value="BCL-6 corepressor isoform X1"/>
    <property type="match status" value="1"/>
</dbReference>
<dbReference type="GO" id="GO:0003723">
    <property type="term" value="F:RNA binding"/>
    <property type="evidence" value="ECO:0007669"/>
    <property type="project" value="Ensembl"/>
</dbReference>
<dbReference type="GO" id="GO:0071479">
    <property type="term" value="P:cellular response to ionizing radiation"/>
    <property type="evidence" value="ECO:0007669"/>
    <property type="project" value="Ensembl"/>
</dbReference>
<dbReference type="InParanoid" id="A0A6I8PAG1"/>
<evidence type="ECO:0000256" key="18">
    <source>
        <dbReference type="ARBA" id="ARBA00055451"/>
    </source>
</evidence>
<dbReference type="Ensembl" id="ENSOANT00000073205.1">
    <property type="protein sequence ID" value="ENSOANP00000049744.1"/>
    <property type="gene ID" value="ENSOANG00000048485.1"/>
</dbReference>
<name>A0A6I8PAG1_ORNAN</name>
<dbReference type="FunFam" id="3.40.50.10190:FF:000019">
    <property type="entry name" value="BRCA1 associated RING domain 1"/>
    <property type="match status" value="1"/>
</dbReference>
<feature type="compositionally biased region" description="Polar residues" evidence="24">
    <location>
        <begin position="300"/>
        <end position="312"/>
    </location>
</feature>
<dbReference type="InterPro" id="IPR017907">
    <property type="entry name" value="Znf_RING_CS"/>
</dbReference>
<dbReference type="PRINTS" id="PR01415">
    <property type="entry name" value="ANKYRIN"/>
</dbReference>
<feature type="compositionally biased region" description="Basic residues" evidence="24">
    <location>
        <begin position="181"/>
        <end position="197"/>
    </location>
</feature>
<dbReference type="InterPro" id="IPR036420">
    <property type="entry name" value="BRCT_dom_sf"/>
</dbReference>
<dbReference type="GO" id="GO:0070533">
    <property type="term" value="C:BRCA1-C complex"/>
    <property type="evidence" value="ECO:0007669"/>
    <property type="project" value="Ensembl"/>
</dbReference>
<evidence type="ECO:0000256" key="16">
    <source>
        <dbReference type="ARBA" id="ARBA00023204"/>
    </source>
</evidence>
<comment type="pathway">
    <text evidence="3">Protein modification; protein ubiquitination.</text>
</comment>
<dbReference type="GO" id="GO:0008270">
    <property type="term" value="F:zinc ion binding"/>
    <property type="evidence" value="ECO:0007669"/>
    <property type="project" value="UniProtKB-KW"/>
</dbReference>
<dbReference type="GO" id="GO:0042803">
    <property type="term" value="F:protein homodimerization activity"/>
    <property type="evidence" value="ECO:0007669"/>
    <property type="project" value="Ensembl"/>
</dbReference>
<dbReference type="Bgee" id="ENSOANG00000048485">
    <property type="expression patterns" value="Expressed in fibroblast and 6 other cell types or tissues"/>
</dbReference>
<evidence type="ECO:0000256" key="9">
    <source>
        <dbReference type="ARBA" id="ARBA00022737"/>
    </source>
</evidence>
<dbReference type="GO" id="GO:0016607">
    <property type="term" value="C:nuclear speck"/>
    <property type="evidence" value="ECO:0007669"/>
    <property type="project" value="Ensembl"/>
</dbReference>
<keyword evidence="28" id="KW-1185">Reference proteome</keyword>
<dbReference type="Pfam" id="PF12796">
    <property type="entry name" value="Ank_2"/>
    <property type="match status" value="1"/>
</dbReference>
<dbReference type="Gene3D" id="3.40.50.10190">
    <property type="entry name" value="BRCT domain"/>
    <property type="match status" value="2"/>
</dbReference>
<dbReference type="PANTHER" id="PTHR24171">
    <property type="entry name" value="ANKYRIN REPEAT DOMAIN-CONTAINING PROTEIN 39-RELATED"/>
    <property type="match status" value="1"/>
</dbReference>
<feature type="repeat" description="ANK" evidence="22">
    <location>
        <begin position="504"/>
        <end position="536"/>
    </location>
</feature>
<evidence type="ECO:0000256" key="11">
    <source>
        <dbReference type="ARBA" id="ARBA00022771"/>
    </source>
</evidence>
<evidence type="ECO:0000256" key="20">
    <source>
        <dbReference type="ARBA" id="ARBA00068947"/>
    </source>
</evidence>
<comment type="catalytic activity">
    <reaction evidence="1">
        <text>S-ubiquitinyl-[E2 ubiquitin-conjugating enzyme]-L-cysteine + [acceptor protein]-L-lysine = [E2 ubiquitin-conjugating enzyme]-L-cysteine + N(6)-ubiquitinyl-[acceptor protein]-L-lysine.</text>
        <dbReference type="EC" id="2.3.2.27"/>
    </reaction>
</comment>
<dbReference type="InterPro" id="IPR002110">
    <property type="entry name" value="Ankyrin_rpt"/>
</dbReference>
<feature type="region of interest" description="Disordered" evidence="24">
    <location>
        <begin position="553"/>
        <end position="575"/>
    </location>
</feature>
<keyword evidence="14" id="KW-0832">Ubl conjugation</keyword>
<keyword evidence="13" id="KW-0862">Zinc</keyword>
<dbReference type="InterPro" id="IPR001357">
    <property type="entry name" value="BRCT_dom"/>
</dbReference>
<evidence type="ECO:0000256" key="15">
    <source>
        <dbReference type="ARBA" id="ARBA00023043"/>
    </source>
</evidence>
<evidence type="ECO:0000259" key="26">
    <source>
        <dbReference type="PROSITE" id="PS50172"/>
    </source>
</evidence>
<feature type="domain" description="BRCT" evidence="26">
    <location>
        <begin position="678"/>
        <end position="788"/>
    </location>
</feature>
<feature type="domain" description="BRCT" evidence="26">
    <location>
        <begin position="577"/>
        <end position="664"/>
    </location>
</feature>
<dbReference type="InterPro" id="IPR001841">
    <property type="entry name" value="Znf_RING"/>
</dbReference>
<evidence type="ECO:0000256" key="24">
    <source>
        <dbReference type="SAM" id="MobiDB-lite"/>
    </source>
</evidence>
<dbReference type="SUPFAM" id="SSF57850">
    <property type="entry name" value="RING/U-box"/>
    <property type="match status" value="1"/>
</dbReference>
<dbReference type="GeneTree" id="ENSGT00940000156532"/>
<dbReference type="InterPro" id="IPR039503">
    <property type="entry name" value="BARD1_Znf-RING"/>
</dbReference>
<evidence type="ECO:0000256" key="4">
    <source>
        <dbReference type="ARBA" id="ARBA00012483"/>
    </source>
</evidence>
<protein>
    <recommendedName>
        <fullName evidence="20">BRCA1-associated RING domain protein 1</fullName>
        <ecNumber evidence="4">2.3.2.27</ecNumber>
    </recommendedName>
    <alternativeName>
        <fullName evidence="21">RING-type E3 ubiquitin transferase BARD1</fullName>
    </alternativeName>
</protein>
<reference evidence="27" key="2">
    <citation type="submission" date="2025-08" db="UniProtKB">
        <authorList>
            <consortium name="Ensembl"/>
        </authorList>
    </citation>
    <scope>IDENTIFICATION</scope>
    <source>
        <strain evidence="27">Glennie</strain>
    </source>
</reference>
<dbReference type="SUPFAM" id="SSF48403">
    <property type="entry name" value="Ankyrin repeat"/>
    <property type="match status" value="1"/>
</dbReference>
<dbReference type="Pfam" id="PF14835">
    <property type="entry name" value="zf-RING_6"/>
    <property type="match status" value="1"/>
</dbReference>
<feature type="region of interest" description="Disordered" evidence="24">
    <location>
        <begin position="1"/>
        <end position="23"/>
    </location>
</feature>